<proteinExistence type="predicted"/>
<dbReference type="VEuPathDB" id="TrichDB:TVAGG3_0230700"/>
<dbReference type="EMBL" id="DS114229">
    <property type="protein sequence ID" value="EAX89147.1"/>
    <property type="molecule type" value="Genomic_DNA"/>
</dbReference>
<dbReference type="KEGG" id="tva:4746825"/>
<reference evidence="1" key="1">
    <citation type="submission" date="2006-10" db="EMBL/GenBank/DDBJ databases">
        <authorList>
            <person name="Amadeo P."/>
            <person name="Zhao Q."/>
            <person name="Wortman J."/>
            <person name="Fraser-Liggett C."/>
            <person name="Carlton J."/>
        </authorList>
    </citation>
    <scope>NUCLEOTIDE SEQUENCE</scope>
    <source>
        <strain evidence="1">G3</strain>
    </source>
</reference>
<dbReference type="InParanoid" id="A2G110"/>
<dbReference type="Proteomes" id="UP000001542">
    <property type="component" value="Unassembled WGS sequence"/>
</dbReference>
<organism evidence="1 2">
    <name type="scientific">Trichomonas vaginalis (strain ATCC PRA-98 / G3)</name>
    <dbReference type="NCBI Taxonomy" id="412133"/>
    <lineage>
        <taxon>Eukaryota</taxon>
        <taxon>Metamonada</taxon>
        <taxon>Parabasalia</taxon>
        <taxon>Trichomonadida</taxon>
        <taxon>Trichomonadidae</taxon>
        <taxon>Trichomonas</taxon>
    </lineage>
</organism>
<accession>A2G110</accession>
<dbReference type="RefSeq" id="XP_001302077.1">
    <property type="nucleotide sequence ID" value="XM_001302076.1"/>
</dbReference>
<evidence type="ECO:0000313" key="1">
    <source>
        <dbReference type="EMBL" id="EAX89147.1"/>
    </source>
</evidence>
<keyword evidence="2" id="KW-1185">Reference proteome</keyword>
<evidence type="ECO:0000313" key="2">
    <source>
        <dbReference type="Proteomes" id="UP000001542"/>
    </source>
</evidence>
<reference evidence="1" key="2">
    <citation type="journal article" date="2007" name="Science">
        <title>Draft genome sequence of the sexually transmitted pathogen Trichomonas vaginalis.</title>
        <authorList>
            <person name="Carlton J.M."/>
            <person name="Hirt R.P."/>
            <person name="Silva J.C."/>
            <person name="Delcher A.L."/>
            <person name="Schatz M."/>
            <person name="Zhao Q."/>
            <person name="Wortman J.R."/>
            <person name="Bidwell S.L."/>
            <person name="Alsmark U.C.M."/>
            <person name="Besteiro S."/>
            <person name="Sicheritz-Ponten T."/>
            <person name="Noel C.J."/>
            <person name="Dacks J.B."/>
            <person name="Foster P.G."/>
            <person name="Simillion C."/>
            <person name="Van de Peer Y."/>
            <person name="Miranda-Saavedra D."/>
            <person name="Barton G.J."/>
            <person name="Westrop G.D."/>
            <person name="Mueller S."/>
            <person name="Dessi D."/>
            <person name="Fiori P.L."/>
            <person name="Ren Q."/>
            <person name="Paulsen I."/>
            <person name="Zhang H."/>
            <person name="Bastida-Corcuera F.D."/>
            <person name="Simoes-Barbosa A."/>
            <person name="Brown M.T."/>
            <person name="Hayes R.D."/>
            <person name="Mukherjee M."/>
            <person name="Okumura C.Y."/>
            <person name="Schneider R."/>
            <person name="Smith A.J."/>
            <person name="Vanacova S."/>
            <person name="Villalvazo M."/>
            <person name="Haas B.J."/>
            <person name="Pertea M."/>
            <person name="Feldblyum T.V."/>
            <person name="Utterback T.R."/>
            <person name="Shu C.L."/>
            <person name="Osoegawa K."/>
            <person name="de Jong P.J."/>
            <person name="Hrdy I."/>
            <person name="Horvathova L."/>
            <person name="Zubacova Z."/>
            <person name="Dolezal P."/>
            <person name="Malik S.B."/>
            <person name="Logsdon J.M. Jr."/>
            <person name="Henze K."/>
            <person name="Gupta A."/>
            <person name="Wang C.C."/>
            <person name="Dunne R.L."/>
            <person name="Upcroft J.A."/>
            <person name="Upcroft P."/>
            <person name="White O."/>
            <person name="Salzberg S.L."/>
            <person name="Tang P."/>
            <person name="Chiu C.-H."/>
            <person name="Lee Y.-S."/>
            <person name="Embley T.M."/>
            <person name="Coombs G.H."/>
            <person name="Mottram J.C."/>
            <person name="Tachezy J."/>
            <person name="Fraser-Liggett C.M."/>
            <person name="Johnson P.J."/>
        </authorList>
    </citation>
    <scope>NUCLEOTIDE SEQUENCE [LARGE SCALE GENOMIC DNA]</scope>
    <source>
        <strain evidence="1">G3</strain>
    </source>
</reference>
<dbReference type="AlphaFoldDB" id="A2G110"/>
<dbReference type="VEuPathDB" id="TrichDB:TVAG_409300"/>
<sequence>MTKKRGCTCSCRQIPHYNLQQDIPYTEEDLFRDVYCIRQFRRIQNFPEICREFEINKKIVPDCKEGDDFEIKYTFPIIPFRCDSENVDFLVGCDYYFIDKQYNIGYLQLVYTYDESITPMVKRFSQRKTKSENSVERRMLKIAKMLLEPIEKSIFPKSVDLNCDISKFFEYKQLLLETFDIEEHLLQGDPHKAIFELSMTNEPYHLYCPIYRYFAKFSEPPSFIPKINNPDRNQDKNNDQKQQKIQSLKQFDGKPVEIERYTYQSGTKSNDTKYSNIKEDYEFQDYSLSYNPIPKKKYDFLFDVKNGEQKKFIDSEGEFYQPVIAFRGVFKDRVFFFYGTSLFVVSKYGDISPGSLVIMPYCYCPLYNFDGFRDPIGWLEKKIVKEMLKYFSEDSIYQKNPVFYDDWADEGLPCYGIESAHFYPDCFIPMGDIIPQSYEY</sequence>
<gene>
    <name evidence="1" type="ORF">TVAG_409300</name>
</gene>
<name>A2G110_TRIV3</name>
<protein>
    <submittedName>
        <fullName evidence="1">Uncharacterized protein</fullName>
    </submittedName>
</protein>